<name>A0AAD8HBI2_9APIA</name>
<dbReference type="Proteomes" id="UP001237642">
    <property type="component" value="Unassembled WGS sequence"/>
</dbReference>
<reference evidence="2" key="2">
    <citation type="submission" date="2023-05" db="EMBL/GenBank/DDBJ databases">
        <authorList>
            <person name="Schelkunov M.I."/>
        </authorList>
    </citation>
    <scope>NUCLEOTIDE SEQUENCE</scope>
    <source>
        <strain evidence="2">Hsosn_3</strain>
        <tissue evidence="2">Leaf</tissue>
    </source>
</reference>
<evidence type="ECO:0000256" key="1">
    <source>
        <dbReference type="SAM" id="Phobius"/>
    </source>
</evidence>
<dbReference type="GO" id="GO:0016020">
    <property type="term" value="C:membrane"/>
    <property type="evidence" value="ECO:0007669"/>
    <property type="project" value="TreeGrafter"/>
</dbReference>
<dbReference type="PANTHER" id="PTHR12242">
    <property type="entry name" value="OS02G0130600 PROTEIN-RELATED"/>
    <property type="match status" value="1"/>
</dbReference>
<feature type="transmembrane region" description="Helical" evidence="1">
    <location>
        <begin position="143"/>
        <end position="164"/>
    </location>
</feature>
<dbReference type="EMBL" id="JAUIZM010000009">
    <property type="protein sequence ID" value="KAK1363117.1"/>
    <property type="molecule type" value="Genomic_DNA"/>
</dbReference>
<gene>
    <name evidence="2" type="ORF">POM88_038678</name>
</gene>
<keyword evidence="3" id="KW-1185">Reference proteome</keyword>
<feature type="transmembrane region" description="Helical" evidence="1">
    <location>
        <begin position="290"/>
        <end position="315"/>
    </location>
</feature>
<accession>A0AAD8HBI2</accession>
<keyword evidence="1" id="KW-0812">Transmembrane</keyword>
<dbReference type="PANTHER" id="PTHR12242:SF22">
    <property type="entry name" value="OS02G0130600 PROTEIN"/>
    <property type="match status" value="1"/>
</dbReference>
<feature type="transmembrane region" description="Helical" evidence="1">
    <location>
        <begin position="111"/>
        <end position="131"/>
    </location>
</feature>
<evidence type="ECO:0000313" key="3">
    <source>
        <dbReference type="Proteomes" id="UP001237642"/>
    </source>
</evidence>
<sequence>MYKEVKHLLVTKKHHLLLLSPARSSKNSWQPVVTTDTTTSSYWLNWRVLICGVCLVSSLVFTFFIILKYEGPRDSRNGSRETEEEKDHAGLVYEDELWKPSLRGIHPAWLLGYRLVVFFVLLIMLSLNVAVDGGSIFDYYTQWTFTLITLYFGLGAVLSMEGCYKYHKKVDGKGSGNLEGDAERGTRGVSFPAANSNMAISARNLGKIEAHNDRQIAGLWGYIFQVMFQMSAGAVMLTDTIFWFVIVPLLAIKDYELTFLVINMHSINAVFLVGEAALNCMRFPWFRIAYFFLWTTVYVIFQWILHSLSATWWPYPFLDLSDSFSPLWYSSVALLHLPCYGVFALIMKLKHLTYLRLFPQSYQSVT</sequence>
<evidence type="ECO:0000313" key="2">
    <source>
        <dbReference type="EMBL" id="KAK1363117.1"/>
    </source>
</evidence>
<proteinExistence type="predicted"/>
<reference evidence="2" key="1">
    <citation type="submission" date="2023-02" db="EMBL/GenBank/DDBJ databases">
        <title>Genome of toxic invasive species Heracleum sosnowskyi carries increased number of genes despite the absence of recent whole-genome duplications.</title>
        <authorList>
            <person name="Schelkunov M."/>
            <person name="Shtratnikova V."/>
            <person name="Makarenko M."/>
            <person name="Klepikova A."/>
            <person name="Omelchenko D."/>
            <person name="Novikova G."/>
            <person name="Obukhova E."/>
            <person name="Bogdanov V."/>
            <person name="Penin A."/>
            <person name="Logacheva M."/>
        </authorList>
    </citation>
    <scope>NUCLEOTIDE SEQUENCE</scope>
    <source>
        <strain evidence="2">Hsosn_3</strain>
        <tissue evidence="2">Leaf</tissue>
    </source>
</reference>
<feature type="transmembrane region" description="Helical" evidence="1">
    <location>
        <begin position="257"/>
        <end position="278"/>
    </location>
</feature>
<feature type="transmembrane region" description="Helical" evidence="1">
    <location>
        <begin position="46"/>
        <end position="67"/>
    </location>
</feature>
<dbReference type="GO" id="GO:0016740">
    <property type="term" value="F:transferase activity"/>
    <property type="evidence" value="ECO:0007669"/>
    <property type="project" value="UniProtKB-KW"/>
</dbReference>
<keyword evidence="1" id="KW-0472">Membrane</keyword>
<feature type="transmembrane region" description="Helical" evidence="1">
    <location>
        <begin position="327"/>
        <end position="347"/>
    </location>
</feature>
<comment type="caution">
    <text evidence="2">The sequence shown here is derived from an EMBL/GenBank/DDBJ whole genome shotgun (WGS) entry which is preliminary data.</text>
</comment>
<feature type="transmembrane region" description="Helical" evidence="1">
    <location>
        <begin position="232"/>
        <end position="251"/>
    </location>
</feature>
<protein>
    <submittedName>
        <fullName evidence="2">UDP-N-acetylglucosamine--N-acetylmuramyl-pyrophosphoryl-undecaprenol N-acetylglucosamine transferase</fullName>
    </submittedName>
</protein>
<keyword evidence="1" id="KW-1133">Transmembrane helix</keyword>
<keyword evidence="2" id="KW-0808">Transferase</keyword>
<dbReference type="AlphaFoldDB" id="A0AAD8HBI2"/>
<organism evidence="2 3">
    <name type="scientific">Heracleum sosnowskyi</name>
    <dbReference type="NCBI Taxonomy" id="360622"/>
    <lineage>
        <taxon>Eukaryota</taxon>
        <taxon>Viridiplantae</taxon>
        <taxon>Streptophyta</taxon>
        <taxon>Embryophyta</taxon>
        <taxon>Tracheophyta</taxon>
        <taxon>Spermatophyta</taxon>
        <taxon>Magnoliopsida</taxon>
        <taxon>eudicotyledons</taxon>
        <taxon>Gunneridae</taxon>
        <taxon>Pentapetalae</taxon>
        <taxon>asterids</taxon>
        <taxon>campanulids</taxon>
        <taxon>Apiales</taxon>
        <taxon>Apiaceae</taxon>
        <taxon>Apioideae</taxon>
        <taxon>apioid superclade</taxon>
        <taxon>Tordylieae</taxon>
        <taxon>Tordyliinae</taxon>
        <taxon>Heracleum</taxon>
    </lineage>
</organism>